<gene>
    <name evidence="2" type="ORF">CYMTET_24964</name>
</gene>
<comment type="caution">
    <text evidence="2">The sequence shown here is derived from an EMBL/GenBank/DDBJ whole genome shotgun (WGS) entry which is preliminary data.</text>
</comment>
<dbReference type="EMBL" id="LGRX02013120">
    <property type="protein sequence ID" value="KAK3266407.1"/>
    <property type="molecule type" value="Genomic_DNA"/>
</dbReference>
<feature type="region of interest" description="Disordered" evidence="1">
    <location>
        <begin position="274"/>
        <end position="318"/>
    </location>
</feature>
<accession>A0AAE0FUS6</accession>
<sequence length="370" mass="40371">MIRKEVNAAERANKQAYNNAPPPTLQQPEAAVDVSNEEKDKYRITPQTPAEKKNPSGKADSLKAEYQGMVAARQTGSRAGSVRSQVLSEDEGSDEDAAVAGVAERDIYSAGAHEVNHREVPGPGLPAATSSRAGSAVVDEAGVEALAGELGTLRLSGHAEAQIMQKKTEMTAAPAVALGSTQKMRGFPVKTPGEFEAEAQIPLAPAADEMQRKVQLTASLLKSTRAAFHKVFVLGSWRRAESRPPERLRHWWSWQVPGSFRCQQLWRLRRGDCEDERGDCEDEDSEDEEDLESLLSGSDSEDEEVPLDEMPADVLDQPKRRRTSIIVAAAAVQNNHGVEDFSTRGRVHAGTMEADRCLRVAEGEDVQWAH</sequence>
<evidence type="ECO:0000256" key="1">
    <source>
        <dbReference type="SAM" id="MobiDB-lite"/>
    </source>
</evidence>
<protein>
    <submittedName>
        <fullName evidence="2">Uncharacterized protein</fullName>
    </submittedName>
</protein>
<name>A0AAE0FUS6_9CHLO</name>
<dbReference type="Proteomes" id="UP001190700">
    <property type="component" value="Unassembled WGS sequence"/>
</dbReference>
<feature type="compositionally biased region" description="Basic and acidic residues" evidence="1">
    <location>
        <begin position="1"/>
        <end position="13"/>
    </location>
</feature>
<keyword evidence="3" id="KW-1185">Reference proteome</keyword>
<reference evidence="2 3" key="1">
    <citation type="journal article" date="2015" name="Genome Biol. Evol.">
        <title>Comparative Genomics of a Bacterivorous Green Alga Reveals Evolutionary Causalities and Consequences of Phago-Mixotrophic Mode of Nutrition.</title>
        <authorList>
            <person name="Burns J.A."/>
            <person name="Paasch A."/>
            <person name="Narechania A."/>
            <person name="Kim E."/>
        </authorList>
    </citation>
    <scope>NUCLEOTIDE SEQUENCE [LARGE SCALE GENOMIC DNA]</scope>
    <source>
        <strain evidence="2 3">PLY_AMNH</strain>
    </source>
</reference>
<evidence type="ECO:0000313" key="3">
    <source>
        <dbReference type="Proteomes" id="UP001190700"/>
    </source>
</evidence>
<evidence type="ECO:0000313" key="2">
    <source>
        <dbReference type="EMBL" id="KAK3266407.1"/>
    </source>
</evidence>
<feature type="region of interest" description="Disordered" evidence="1">
    <location>
        <begin position="1"/>
        <end position="95"/>
    </location>
</feature>
<feature type="compositionally biased region" description="Acidic residues" evidence="1">
    <location>
        <begin position="299"/>
        <end position="311"/>
    </location>
</feature>
<dbReference type="AlphaFoldDB" id="A0AAE0FUS6"/>
<feature type="compositionally biased region" description="Polar residues" evidence="1">
    <location>
        <begin position="74"/>
        <end position="87"/>
    </location>
</feature>
<feature type="compositionally biased region" description="Acidic residues" evidence="1">
    <location>
        <begin position="274"/>
        <end position="292"/>
    </location>
</feature>
<organism evidence="2 3">
    <name type="scientific">Cymbomonas tetramitiformis</name>
    <dbReference type="NCBI Taxonomy" id="36881"/>
    <lineage>
        <taxon>Eukaryota</taxon>
        <taxon>Viridiplantae</taxon>
        <taxon>Chlorophyta</taxon>
        <taxon>Pyramimonadophyceae</taxon>
        <taxon>Pyramimonadales</taxon>
        <taxon>Pyramimonadaceae</taxon>
        <taxon>Cymbomonas</taxon>
    </lineage>
</organism>
<proteinExistence type="predicted"/>